<gene>
    <name evidence="10" type="ORF">LX69_01724</name>
</gene>
<evidence type="ECO:0000313" key="10">
    <source>
        <dbReference type="EMBL" id="PZX16909.1"/>
    </source>
</evidence>
<feature type="binding site" evidence="9">
    <location>
        <begin position="171"/>
        <end position="177"/>
    </location>
    <ligand>
        <name>sn-glycerol 1-phosphate</name>
        <dbReference type="ChEBI" id="CHEBI:57685"/>
    </ligand>
</feature>
<feature type="binding site" evidence="9">
    <location>
        <begin position="202"/>
        <end position="203"/>
    </location>
    <ligand>
        <name>sn-glycerol 1-phosphate</name>
        <dbReference type="ChEBI" id="CHEBI:57685"/>
    </ligand>
</feature>
<dbReference type="NCBIfam" id="NF003198">
    <property type="entry name" value="PRK04169.1-2"/>
    <property type="match status" value="1"/>
</dbReference>
<comment type="function">
    <text evidence="9">Prenyltransferase that catalyzes the transfer of the geranylgeranyl moiety of geranylgeranyl diphosphate (GGPP) to the C3 hydroxyl of sn-glycerol-1-phosphate (G1P).</text>
</comment>
<dbReference type="PANTHER" id="PTHR21235">
    <property type="entry name" value="IMIDAZOLE GLYCEROL PHOSPHATE SYNTHASE SUBUNIT HISF/H IGP SYNTHASE SUBUNIT HISF/H"/>
    <property type="match status" value="1"/>
</dbReference>
<dbReference type="HAMAP" id="MF_00112">
    <property type="entry name" value="GGGP_HepGP_synthase"/>
    <property type="match status" value="1"/>
</dbReference>
<evidence type="ECO:0000256" key="9">
    <source>
        <dbReference type="HAMAP-Rule" id="MF_00112"/>
    </source>
</evidence>
<dbReference type="GO" id="GO:0046474">
    <property type="term" value="P:glycerophospholipid biosynthetic process"/>
    <property type="evidence" value="ECO:0007669"/>
    <property type="project" value="UniProtKB-UniRule"/>
</dbReference>
<comment type="catalytic activity">
    <reaction evidence="8 9">
        <text>sn-glycerol 1-phosphate + (2E,6E,10E)-geranylgeranyl diphosphate = sn-3-O-(geranylgeranyl)glycerol 1-phosphate + diphosphate</text>
        <dbReference type="Rhea" id="RHEA:23404"/>
        <dbReference type="ChEBI" id="CHEBI:33019"/>
        <dbReference type="ChEBI" id="CHEBI:57677"/>
        <dbReference type="ChEBI" id="CHEBI:57685"/>
        <dbReference type="ChEBI" id="CHEBI:58756"/>
        <dbReference type="EC" id="2.5.1.41"/>
    </reaction>
</comment>
<dbReference type="NCBIfam" id="TIGR01769">
    <property type="entry name" value="GGGP"/>
    <property type="match status" value="1"/>
</dbReference>
<name>A0A2W7Q5C1_9BACT</name>
<dbReference type="NCBIfam" id="TIGR01768">
    <property type="entry name" value="GGGP-family"/>
    <property type="match status" value="1"/>
</dbReference>
<dbReference type="SUPFAM" id="SSF51395">
    <property type="entry name" value="FMN-linked oxidoreductases"/>
    <property type="match status" value="1"/>
</dbReference>
<evidence type="ECO:0000256" key="3">
    <source>
        <dbReference type="ARBA" id="ARBA00022723"/>
    </source>
</evidence>
<dbReference type="PANTHER" id="PTHR21235:SF22">
    <property type="entry name" value="GERANYLGERANYLGLYCERYL PHOSPHATE SYNTHASE"/>
    <property type="match status" value="1"/>
</dbReference>
<accession>A0A2W7Q5C1</accession>
<dbReference type="GO" id="GO:0000107">
    <property type="term" value="F:imidazoleglycerol-phosphate synthase activity"/>
    <property type="evidence" value="ECO:0007669"/>
    <property type="project" value="TreeGrafter"/>
</dbReference>
<dbReference type="InterPro" id="IPR038597">
    <property type="entry name" value="GGGP/HepGP_synthase_sf"/>
</dbReference>
<evidence type="ECO:0000256" key="2">
    <source>
        <dbReference type="ARBA" id="ARBA00022679"/>
    </source>
</evidence>
<dbReference type="EMBL" id="QKZK01000011">
    <property type="protein sequence ID" value="PZX16909.1"/>
    <property type="molecule type" value="Genomic_DNA"/>
</dbReference>
<feature type="binding site" evidence="9">
    <location>
        <position position="23"/>
    </location>
    <ligand>
        <name>Mg(2+)</name>
        <dbReference type="ChEBI" id="CHEBI:18420"/>
    </ligand>
</feature>
<protein>
    <recommendedName>
        <fullName evidence="9">Geranylgeranylglyceryl phosphate synthase</fullName>
        <shortName evidence="9">GGGP synthase</shortName>
        <shortName evidence="9">GGGPS</shortName>
        <ecNumber evidence="9">2.5.1.41</ecNumber>
    </recommendedName>
    <alternativeName>
        <fullName evidence="9">(S)-3-O-geranylgeranylglyceryl phosphate synthase</fullName>
    </alternativeName>
    <alternativeName>
        <fullName evidence="9">Phosphoglycerol geranylgeranyltransferase</fullName>
    </alternativeName>
</protein>
<sequence length="245" mass="25969">MNIYASILTKSQQGKKQLAVLIDPDKCDGDQLQKTITLLGETKPDMVLVGGSLVSTLTDSVVEALKQNLDLPVVLYPGSLLQLSHSADAILFISLISGRNPEFLIGNHVVAAPILHRTPIEVISTGYMIIDGGKPTSVEYMSNTMPIPASKTDIAVATALAGQYLGMKMIYMDGGSGAHQPVPVEMITAVKQILHIPLMIGGGLNTPEKVEAACNAGADLIVVGNALEKDPALMRTFTSIVQQSH</sequence>
<dbReference type="GO" id="GO:0005737">
    <property type="term" value="C:cytoplasm"/>
    <property type="evidence" value="ECO:0007669"/>
    <property type="project" value="InterPro"/>
</dbReference>
<dbReference type="Proteomes" id="UP000249239">
    <property type="component" value="Unassembled WGS sequence"/>
</dbReference>
<dbReference type="InterPro" id="IPR010946">
    <property type="entry name" value="GGGP_synth"/>
</dbReference>
<comment type="similarity">
    <text evidence="9">Belongs to the GGGP/HepGP synthase family. Group II subfamily.</text>
</comment>
<feature type="binding site" evidence="9">
    <location>
        <begin position="224"/>
        <end position="225"/>
    </location>
    <ligand>
        <name>sn-glycerol 1-phosphate</name>
        <dbReference type="ChEBI" id="CHEBI:57685"/>
    </ligand>
</feature>
<dbReference type="InterPro" id="IPR050064">
    <property type="entry name" value="IGPS_HisA/HisF"/>
</dbReference>
<comment type="caution">
    <text evidence="10">The sequence shown here is derived from an EMBL/GenBank/DDBJ whole genome shotgun (WGS) entry which is preliminary data.</text>
</comment>
<keyword evidence="6 9" id="KW-0594">Phospholipid biosynthesis</keyword>
<evidence type="ECO:0000256" key="8">
    <source>
        <dbReference type="ARBA" id="ARBA00047288"/>
    </source>
</evidence>
<feature type="binding site" evidence="9">
    <location>
        <position position="52"/>
    </location>
    <ligand>
        <name>Mg(2+)</name>
        <dbReference type="ChEBI" id="CHEBI:18420"/>
    </ligand>
</feature>
<dbReference type="EC" id="2.5.1.41" evidence="9"/>
<comment type="cofactor">
    <cofactor evidence="9">
        <name>Mg(2+)</name>
        <dbReference type="ChEBI" id="CHEBI:18420"/>
    </cofactor>
</comment>
<keyword evidence="3 9" id="KW-0479">Metal-binding</keyword>
<dbReference type="AlphaFoldDB" id="A0A2W7Q5C1"/>
<dbReference type="GO" id="GO:0047294">
    <property type="term" value="F:phosphoglycerol geranylgeranyltransferase activity"/>
    <property type="evidence" value="ECO:0007669"/>
    <property type="project" value="UniProtKB-UniRule"/>
</dbReference>
<dbReference type="Pfam" id="PF01884">
    <property type="entry name" value="PcrB"/>
    <property type="match status" value="1"/>
</dbReference>
<dbReference type="Gene3D" id="3.20.20.390">
    <property type="entry name" value="FMN-linked oxidoreductases"/>
    <property type="match status" value="1"/>
</dbReference>
<comment type="caution">
    <text evidence="9">Lacks conserved residue(s) required for the propagation of feature annotation.</text>
</comment>
<organism evidence="10 11">
    <name type="scientific">Breznakibacter xylanolyticus</name>
    <dbReference type="NCBI Taxonomy" id="990"/>
    <lineage>
        <taxon>Bacteria</taxon>
        <taxon>Pseudomonadati</taxon>
        <taxon>Bacteroidota</taxon>
        <taxon>Bacteroidia</taxon>
        <taxon>Marinilabiliales</taxon>
        <taxon>Marinilabiliaceae</taxon>
        <taxon>Breznakibacter</taxon>
    </lineage>
</organism>
<evidence type="ECO:0000313" key="11">
    <source>
        <dbReference type="Proteomes" id="UP000249239"/>
    </source>
</evidence>
<proteinExistence type="inferred from homology"/>
<keyword evidence="5 9" id="KW-0443">Lipid metabolism</keyword>
<keyword evidence="2 9" id="KW-0808">Transferase</keyword>
<evidence type="ECO:0000256" key="4">
    <source>
        <dbReference type="ARBA" id="ARBA00022842"/>
    </source>
</evidence>
<dbReference type="OrthoDB" id="9807235at2"/>
<keyword evidence="1 9" id="KW-0444">Lipid biosynthesis</keyword>
<evidence type="ECO:0000256" key="5">
    <source>
        <dbReference type="ARBA" id="ARBA00023098"/>
    </source>
</evidence>
<evidence type="ECO:0000256" key="7">
    <source>
        <dbReference type="ARBA" id="ARBA00023264"/>
    </source>
</evidence>
<dbReference type="InterPro" id="IPR008205">
    <property type="entry name" value="GGGP_HepGP_synthase"/>
</dbReference>
<keyword evidence="7 9" id="KW-1208">Phospholipid metabolism</keyword>
<dbReference type="GO" id="GO:0000287">
    <property type="term" value="F:magnesium ion binding"/>
    <property type="evidence" value="ECO:0007669"/>
    <property type="project" value="UniProtKB-UniRule"/>
</dbReference>
<dbReference type="RefSeq" id="WP_111445441.1">
    <property type="nucleotide sequence ID" value="NZ_QKZK01000011.1"/>
</dbReference>
<reference evidence="10 11" key="1">
    <citation type="submission" date="2018-06" db="EMBL/GenBank/DDBJ databases">
        <title>Genomic Encyclopedia of Archaeal and Bacterial Type Strains, Phase II (KMG-II): from individual species to whole genera.</title>
        <authorList>
            <person name="Goeker M."/>
        </authorList>
    </citation>
    <scope>NUCLEOTIDE SEQUENCE [LARGE SCALE GENOMIC DNA]</scope>
    <source>
        <strain evidence="10 11">DSM 6779</strain>
    </source>
</reference>
<keyword evidence="11" id="KW-1185">Reference proteome</keyword>
<evidence type="ECO:0000256" key="6">
    <source>
        <dbReference type="ARBA" id="ARBA00023209"/>
    </source>
</evidence>
<evidence type="ECO:0000256" key="1">
    <source>
        <dbReference type="ARBA" id="ARBA00022516"/>
    </source>
</evidence>
<keyword evidence="4 9" id="KW-0460">Magnesium</keyword>